<dbReference type="EMBL" id="JAPKNB010000013">
    <property type="protein sequence ID" value="MCX5566952.1"/>
    <property type="molecule type" value="Genomic_DNA"/>
</dbReference>
<sequence length="448" mass="47800">MSITTLRFRHMLAISLLVLATALRPVPATAATTTAGVVTNTVAALPSCTSYQVKGICVWLVCIPLIGCFIRTSVRVAHYVPDVVISTYNDPLAHPWAEVGKPLATAISSVGSAVVGAPIDASAGTQREGTEVTTYKSADAIGNPAGLIASIASGYIPSFGSSFQFPGYSELLAFTRTELPRIAQSWRQVPQQLGNEFIEAARAMANAPADIISSVSAFPAKLGELSSSIGNLGNVFGGSVSTQAIGLSGVDMVGADLGPIRDMVQIAQRLGASGGLSEMFCPGSASVFNLHFQSDMDAMSWRGFWPLEMLYPQSWVPGTGEVSTSPLSTTWGPIYPRNGELVQSHPVKASAVLATRVGSIISQSAQPHIYKRLQPGSGYKYFPTSKPTTWQMIYPSAQRSCMTFGADDSMSLASFGDYKTDGADGYMWNMWNHYDCCRIRGEFLYSIP</sequence>
<evidence type="ECO:0000313" key="2">
    <source>
        <dbReference type="EMBL" id="MCX5566952.1"/>
    </source>
</evidence>
<proteinExistence type="predicted"/>
<name>A0AAW5W0D6_9BURK</name>
<dbReference type="RefSeq" id="WP_026482545.1">
    <property type="nucleotide sequence ID" value="NZ_JAPKNB010000013.1"/>
</dbReference>
<comment type="caution">
    <text evidence="2">The sequence shown here is derived from an EMBL/GenBank/DDBJ whole genome shotgun (WGS) entry which is preliminary data.</text>
</comment>
<organism evidence="2 3">
    <name type="scientific">Alcaligenes phenolicus</name>
    <dbReference type="NCBI Taxonomy" id="232846"/>
    <lineage>
        <taxon>Bacteria</taxon>
        <taxon>Pseudomonadati</taxon>
        <taxon>Pseudomonadota</taxon>
        <taxon>Betaproteobacteria</taxon>
        <taxon>Burkholderiales</taxon>
        <taxon>Alcaligenaceae</taxon>
        <taxon>Alcaligenes</taxon>
    </lineage>
</organism>
<accession>A0AAW5W0D6</accession>
<reference evidence="2" key="1">
    <citation type="submission" date="2022-11" db="EMBL/GenBank/DDBJ databases">
        <title>Biodiversity and phylogenetic relationships of bacteria.</title>
        <authorList>
            <person name="Machado R.A.R."/>
            <person name="Bhat A."/>
            <person name="Loulou A."/>
            <person name="Kallel S."/>
        </authorList>
    </citation>
    <scope>NUCLEOTIDE SEQUENCE</scope>
    <source>
        <strain evidence="2">DSM 16503</strain>
    </source>
</reference>
<feature type="chain" id="PRO_5043633271" evidence="1">
    <location>
        <begin position="31"/>
        <end position="448"/>
    </location>
</feature>
<feature type="signal peptide" evidence="1">
    <location>
        <begin position="1"/>
        <end position="30"/>
    </location>
</feature>
<dbReference type="Proteomes" id="UP001208074">
    <property type="component" value="Unassembled WGS sequence"/>
</dbReference>
<gene>
    <name evidence="2" type="ORF">OSH02_16405</name>
</gene>
<evidence type="ECO:0000256" key="1">
    <source>
        <dbReference type="SAM" id="SignalP"/>
    </source>
</evidence>
<dbReference type="Pfam" id="PF06834">
    <property type="entry name" value="TraU"/>
    <property type="match status" value="2"/>
</dbReference>
<dbReference type="InterPro" id="IPR009649">
    <property type="entry name" value="TraU"/>
</dbReference>
<keyword evidence="1" id="KW-0732">Signal</keyword>
<protein>
    <submittedName>
        <fullName evidence="2">TraU family protein</fullName>
    </submittedName>
</protein>
<dbReference type="AlphaFoldDB" id="A0AAW5W0D6"/>
<evidence type="ECO:0000313" key="3">
    <source>
        <dbReference type="Proteomes" id="UP001208074"/>
    </source>
</evidence>